<accession>A0A4Q9VLN0</accession>
<dbReference type="GO" id="GO:0004113">
    <property type="term" value="F:2',3'-cyclic-nucleotide 3'-phosphodiesterase activity"/>
    <property type="evidence" value="ECO:0007669"/>
    <property type="project" value="InterPro"/>
</dbReference>
<comment type="caution">
    <text evidence="4">The sequence shown here is derived from an EMBL/GenBank/DDBJ whole genome shotgun (WGS) entry which is preliminary data.</text>
</comment>
<feature type="domain" description="Phosphoesterase HXTX" evidence="3">
    <location>
        <begin position="91"/>
        <end position="168"/>
    </location>
</feature>
<gene>
    <name evidence="4" type="primary">thpR</name>
    <name evidence="4" type="ORF">EYW49_14450</name>
</gene>
<evidence type="ECO:0000259" key="3">
    <source>
        <dbReference type="Pfam" id="PF02834"/>
    </source>
</evidence>
<dbReference type="EMBL" id="SJFN01000021">
    <property type="protein sequence ID" value="TBW36301.1"/>
    <property type="molecule type" value="Genomic_DNA"/>
</dbReference>
<comment type="catalytic activity">
    <reaction evidence="2">
        <text>a 3'-end 2',3'-cyclophospho-ribonucleotide-RNA + H2O = a 3'-end 2'-phospho-ribonucleotide-RNA + H(+)</text>
        <dbReference type="Rhea" id="RHEA:11828"/>
        <dbReference type="Rhea" id="RHEA-COMP:10464"/>
        <dbReference type="Rhea" id="RHEA-COMP:17353"/>
        <dbReference type="ChEBI" id="CHEBI:15377"/>
        <dbReference type="ChEBI" id="CHEBI:15378"/>
        <dbReference type="ChEBI" id="CHEBI:83064"/>
        <dbReference type="ChEBI" id="CHEBI:173113"/>
        <dbReference type="EC" id="3.1.4.58"/>
    </reaction>
</comment>
<evidence type="ECO:0000313" key="4">
    <source>
        <dbReference type="EMBL" id="TBW36301.1"/>
    </source>
</evidence>
<feature type="short sequence motif" description="HXTX 1" evidence="2">
    <location>
        <begin position="37"/>
        <end position="40"/>
    </location>
</feature>
<feature type="short sequence motif" description="HXTX 2" evidence="2">
    <location>
        <begin position="120"/>
        <end position="123"/>
    </location>
</feature>
<dbReference type="PANTHER" id="PTHR35561:SF1">
    <property type="entry name" value="RNA 2',3'-CYCLIC PHOSPHODIESTERASE"/>
    <property type="match status" value="1"/>
</dbReference>
<comment type="similarity">
    <text evidence="2">Belongs to the 2H phosphoesterase superfamily. ThpR family.</text>
</comment>
<proteinExistence type="inferred from homology"/>
<sequence>MPRLFTGLEVPESLGLSLSFLRGGLIGAKWIDPENYHVTLRFIGDVDQRTADEVAQELARVRRQRFDVRIEGVTVFGGRQPHSLVAKVAASAALSELQAEHERICQRLGLPAEPRRFTPHVTIARCKAASHEGVAQWLALRGGFAGVTFTADRFVLFSSKASRGGGPYVTEETYDLAPATAGGGLGRAPTRIAPIVGRLHPRFATSA</sequence>
<dbReference type="Proteomes" id="UP000292781">
    <property type="component" value="Unassembled WGS sequence"/>
</dbReference>
<organism evidence="4 5">
    <name type="scientific">Siculibacillus lacustris</name>
    <dbReference type="NCBI Taxonomy" id="1549641"/>
    <lineage>
        <taxon>Bacteria</taxon>
        <taxon>Pseudomonadati</taxon>
        <taxon>Pseudomonadota</taxon>
        <taxon>Alphaproteobacteria</taxon>
        <taxon>Hyphomicrobiales</taxon>
        <taxon>Ancalomicrobiaceae</taxon>
        <taxon>Siculibacillus</taxon>
    </lineage>
</organism>
<dbReference type="Gene3D" id="3.90.1140.10">
    <property type="entry name" value="Cyclic phosphodiesterase"/>
    <property type="match status" value="1"/>
</dbReference>
<protein>
    <recommendedName>
        <fullName evidence="2">RNA 2',3'-cyclic phosphodiesterase</fullName>
        <shortName evidence="2">RNA 2',3'-CPDase</shortName>
        <ecNumber evidence="2">3.1.4.58</ecNumber>
    </recommendedName>
</protein>
<dbReference type="GO" id="GO:0008664">
    <property type="term" value="F:RNA 2',3'-cyclic 3'-phosphodiesterase activity"/>
    <property type="evidence" value="ECO:0007669"/>
    <property type="project" value="UniProtKB-EC"/>
</dbReference>
<dbReference type="PANTHER" id="PTHR35561">
    <property type="entry name" value="RNA 2',3'-CYCLIC PHOSPHODIESTERASE"/>
    <property type="match status" value="1"/>
</dbReference>
<dbReference type="Pfam" id="PF02834">
    <property type="entry name" value="LigT_PEase"/>
    <property type="match status" value="2"/>
</dbReference>
<dbReference type="InterPro" id="IPR014051">
    <property type="entry name" value="Phosphoesterase_HXTX"/>
</dbReference>
<evidence type="ECO:0000313" key="5">
    <source>
        <dbReference type="Proteomes" id="UP000292781"/>
    </source>
</evidence>
<dbReference type="HAMAP" id="MF_01940">
    <property type="entry name" value="RNA_CPDase"/>
    <property type="match status" value="1"/>
</dbReference>
<feature type="active site" description="Proton acceptor" evidence="2">
    <location>
        <position position="120"/>
    </location>
</feature>
<dbReference type="RefSeq" id="WP_131310297.1">
    <property type="nucleotide sequence ID" value="NZ_SJFN01000021.1"/>
</dbReference>
<feature type="domain" description="Phosphoesterase HXTX" evidence="3">
    <location>
        <begin position="26"/>
        <end position="82"/>
    </location>
</feature>
<dbReference type="EC" id="3.1.4.58" evidence="2"/>
<dbReference type="InterPro" id="IPR004175">
    <property type="entry name" value="RNA_CPDase"/>
</dbReference>
<name>A0A4Q9VLN0_9HYPH</name>
<keyword evidence="5" id="KW-1185">Reference proteome</keyword>
<dbReference type="AlphaFoldDB" id="A0A4Q9VLN0"/>
<comment type="function">
    <text evidence="2">Hydrolyzes RNA 2',3'-cyclic phosphodiester to an RNA 2'-phosphomonoester.</text>
</comment>
<reference evidence="4 5" key="1">
    <citation type="submission" date="2019-02" db="EMBL/GenBank/DDBJ databases">
        <title>Siculibacillus lacustris gen. nov., sp. nov., a new rosette-forming bacterium isolated from a freshwater crater lake (Lake St. Ana, Romania).</title>
        <authorList>
            <person name="Felfoldi T."/>
            <person name="Marton Z."/>
            <person name="Szabo A."/>
            <person name="Mentes A."/>
            <person name="Boka K."/>
            <person name="Marialigeti K."/>
            <person name="Mathe I."/>
            <person name="Koncz M."/>
            <person name="Schumann P."/>
            <person name="Toth E."/>
        </authorList>
    </citation>
    <scope>NUCLEOTIDE SEQUENCE [LARGE SCALE GENOMIC DNA]</scope>
    <source>
        <strain evidence="4 5">SA-279</strain>
    </source>
</reference>
<evidence type="ECO:0000256" key="2">
    <source>
        <dbReference type="HAMAP-Rule" id="MF_01940"/>
    </source>
</evidence>
<dbReference type="InterPro" id="IPR009097">
    <property type="entry name" value="Cyclic_Pdiesterase"/>
</dbReference>
<dbReference type="NCBIfam" id="TIGR02258">
    <property type="entry name" value="2_5_ligase"/>
    <property type="match status" value="1"/>
</dbReference>
<dbReference type="SUPFAM" id="SSF55144">
    <property type="entry name" value="LigT-like"/>
    <property type="match status" value="1"/>
</dbReference>
<evidence type="ECO:0000256" key="1">
    <source>
        <dbReference type="ARBA" id="ARBA00022801"/>
    </source>
</evidence>
<feature type="active site" description="Proton donor" evidence="2">
    <location>
        <position position="37"/>
    </location>
</feature>
<dbReference type="OrthoDB" id="9793819at2"/>
<keyword evidence="1 2" id="KW-0378">Hydrolase</keyword>